<dbReference type="AlphaFoldDB" id="A0ABD0U7K3"/>
<evidence type="ECO:0000256" key="5">
    <source>
        <dbReference type="ARBA" id="ARBA00023163"/>
    </source>
</evidence>
<dbReference type="InterPro" id="IPR043452">
    <property type="entry name" value="BZIP46-like"/>
</dbReference>
<protein>
    <recommendedName>
        <fullName evidence="8">BZIP domain-containing protein</fullName>
    </recommendedName>
</protein>
<evidence type="ECO:0000313" key="10">
    <source>
        <dbReference type="Proteomes" id="UP001552299"/>
    </source>
</evidence>
<dbReference type="SMART" id="SM00338">
    <property type="entry name" value="BRLZ"/>
    <property type="match status" value="1"/>
</dbReference>
<keyword evidence="6" id="KW-0539">Nucleus</keyword>
<accession>A0ABD0U7K3</accession>
<dbReference type="FunFam" id="1.20.5.170:FF:000020">
    <property type="entry name" value="BZIP transcription factor"/>
    <property type="match status" value="1"/>
</dbReference>
<dbReference type="Proteomes" id="UP001552299">
    <property type="component" value="Unassembled WGS sequence"/>
</dbReference>
<dbReference type="PANTHER" id="PTHR22952">
    <property type="entry name" value="CAMP-RESPONSE ELEMENT BINDING PROTEIN-RELATED"/>
    <property type="match status" value="1"/>
</dbReference>
<dbReference type="GO" id="GO:0006355">
    <property type="term" value="P:regulation of DNA-templated transcription"/>
    <property type="evidence" value="ECO:0007669"/>
    <property type="project" value="UniProtKB-ARBA"/>
</dbReference>
<feature type="domain" description="BZIP" evidence="8">
    <location>
        <begin position="330"/>
        <end position="379"/>
    </location>
</feature>
<comment type="subcellular location">
    <subcellularLocation>
        <location evidence="1">Nucleus</location>
    </subcellularLocation>
</comment>
<sequence length="410" mass="44203">MVDCRNFGGVRAEEMSYRGIWNDGNDGDRPVAGTTLSRQPSIFSLTFDEFQSTMGGIGKDFGSMNMDEFLKNLWNADQENQAMAVALGGVDGGAGVLQRQGSLSLLPRTLSLKTVDEVWRHVMIDNVESAGGSDLQQKRQPTLGEITLEEFLVRAGVVREEVNPTVSTPVVDKSSNNNSGVYYGDLSASGNSNSAFAFNLPQVERSNVGVMSSSLPGNSDTNLAIPVAGATPYSAQLPLGANVDPGRQRRMTGGSVGIVDPAINNGLITGMIGLGTGAFAVAGAGPPAKQVTSDRPAKGKGDISSLSPMLFAFNGAIRGRKSDGAVEKVVERRQRRMIKNRESAARSRARKQAYTMELEAELAILKEKNQELEKKQAEVFEMQKEQILELLNQKLGPKRSCLRRTYTGPW</sequence>
<organism evidence="9 10">
    <name type="scientific">Dendrobium thyrsiflorum</name>
    <name type="common">Pinecone-like raceme dendrobium</name>
    <name type="synonym">Orchid</name>
    <dbReference type="NCBI Taxonomy" id="117978"/>
    <lineage>
        <taxon>Eukaryota</taxon>
        <taxon>Viridiplantae</taxon>
        <taxon>Streptophyta</taxon>
        <taxon>Embryophyta</taxon>
        <taxon>Tracheophyta</taxon>
        <taxon>Spermatophyta</taxon>
        <taxon>Magnoliopsida</taxon>
        <taxon>Liliopsida</taxon>
        <taxon>Asparagales</taxon>
        <taxon>Orchidaceae</taxon>
        <taxon>Epidendroideae</taxon>
        <taxon>Malaxideae</taxon>
        <taxon>Dendrobiinae</taxon>
        <taxon>Dendrobium</taxon>
    </lineage>
</organism>
<evidence type="ECO:0000256" key="3">
    <source>
        <dbReference type="ARBA" id="ARBA00023015"/>
    </source>
</evidence>
<dbReference type="InterPro" id="IPR046347">
    <property type="entry name" value="bZIP_sf"/>
</dbReference>
<dbReference type="GO" id="GO:0009738">
    <property type="term" value="P:abscisic acid-activated signaling pathway"/>
    <property type="evidence" value="ECO:0007669"/>
    <property type="project" value="UniProtKB-KW"/>
</dbReference>
<dbReference type="GO" id="GO:0003677">
    <property type="term" value="F:DNA binding"/>
    <property type="evidence" value="ECO:0007669"/>
    <property type="project" value="UniProtKB-KW"/>
</dbReference>
<evidence type="ECO:0000259" key="8">
    <source>
        <dbReference type="PROSITE" id="PS50217"/>
    </source>
</evidence>
<evidence type="ECO:0000256" key="7">
    <source>
        <dbReference type="SAM" id="Coils"/>
    </source>
</evidence>
<evidence type="ECO:0000256" key="6">
    <source>
        <dbReference type="ARBA" id="ARBA00023242"/>
    </source>
</evidence>
<comment type="caution">
    <text evidence="9">The sequence shown here is derived from an EMBL/GenBank/DDBJ whole genome shotgun (WGS) entry which is preliminary data.</text>
</comment>
<dbReference type="EMBL" id="JANQDX010000017">
    <property type="protein sequence ID" value="KAL0908678.1"/>
    <property type="molecule type" value="Genomic_DNA"/>
</dbReference>
<dbReference type="SUPFAM" id="SSF57959">
    <property type="entry name" value="Leucine zipper domain"/>
    <property type="match status" value="1"/>
</dbReference>
<dbReference type="PANTHER" id="PTHR22952:SF463">
    <property type="entry name" value="ABSCISIC ACID-INSENSITIVE 5-LIKE PROTEIN 7"/>
    <property type="match status" value="1"/>
</dbReference>
<dbReference type="CDD" id="cd14707">
    <property type="entry name" value="bZIP_plant_BZIP46"/>
    <property type="match status" value="1"/>
</dbReference>
<keyword evidence="2" id="KW-0938">Abscisic acid signaling pathway</keyword>
<dbReference type="Pfam" id="PF00170">
    <property type="entry name" value="bZIP_1"/>
    <property type="match status" value="1"/>
</dbReference>
<dbReference type="PROSITE" id="PS50217">
    <property type="entry name" value="BZIP"/>
    <property type="match status" value="1"/>
</dbReference>
<evidence type="ECO:0000313" key="9">
    <source>
        <dbReference type="EMBL" id="KAL0908678.1"/>
    </source>
</evidence>
<dbReference type="GO" id="GO:0005634">
    <property type="term" value="C:nucleus"/>
    <property type="evidence" value="ECO:0007669"/>
    <property type="project" value="UniProtKB-SubCell"/>
</dbReference>
<proteinExistence type="predicted"/>
<keyword evidence="7" id="KW-0175">Coiled coil</keyword>
<evidence type="ECO:0000256" key="1">
    <source>
        <dbReference type="ARBA" id="ARBA00004123"/>
    </source>
</evidence>
<keyword evidence="4" id="KW-0238">DNA-binding</keyword>
<keyword evidence="10" id="KW-1185">Reference proteome</keyword>
<dbReference type="PROSITE" id="PS00036">
    <property type="entry name" value="BZIP_BASIC"/>
    <property type="match status" value="1"/>
</dbReference>
<dbReference type="InterPro" id="IPR004827">
    <property type="entry name" value="bZIP"/>
</dbReference>
<feature type="coiled-coil region" evidence="7">
    <location>
        <begin position="355"/>
        <end position="385"/>
    </location>
</feature>
<evidence type="ECO:0000256" key="4">
    <source>
        <dbReference type="ARBA" id="ARBA00023125"/>
    </source>
</evidence>
<reference evidence="9 10" key="1">
    <citation type="journal article" date="2024" name="Plant Biotechnol. J.">
        <title>Dendrobium thyrsiflorum genome and its molecular insights into genes involved in important horticultural traits.</title>
        <authorList>
            <person name="Chen B."/>
            <person name="Wang J.Y."/>
            <person name="Zheng P.J."/>
            <person name="Li K.L."/>
            <person name="Liang Y.M."/>
            <person name="Chen X.F."/>
            <person name="Zhang C."/>
            <person name="Zhao X."/>
            <person name="He X."/>
            <person name="Zhang G.Q."/>
            <person name="Liu Z.J."/>
            <person name="Xu Q."/>
        </authorList>
    </citation>
    <scope>NUCLEOTIDE SEQUENCE [LARGE SCALE GENOMIC DNA]</scope>
    <source>
        <strain evidence="9">GZMU011</strain>
    </source>
</reference>
<keyword evidence="3" id="KW-0805">Transcription regulation</keyword>
<dbReference type="Gene3D" id="1.20.5.170">
    <property type="match status" value="1"/>
</dbReference>
<evidence type="ECO:0000256" key="2">
    <source>
        <dbReference type="ARBA" id="ARBA00022682"/>
    </source>
</evidence>
<gene>
    <name evidence="9" type="ORF">M5K25_023183</name>
</gene>
<name>A0ABD0U7K3_DENTH</name>
<keyword evidence="5" id="KW-0804">Transcription</keyword>